<organism evidence="1 2">
    <name type="scientific">Amycolatopsis minnesotensis</name>
    <dbReference type="NCBI Taxonomy" id="337894"/>
    <lineage>
        <taxon>Bacteria</taxon>
        <taxon>Bacillati</taxon>
        <taxon>Actinomycetota</taxon>
        <taxon>Actinomycetes</taxon>
        <taxon>Pseudonocardiales</taxon>
        <taxon>Pseudonocardiaceae</taxon>
        <taxon>Amycolatopsis</taxon>
    </lineage>
</organism>
<protein>
    <recommendedName>
        <fullName evidence="3">Peptidase inhibitor family I36</fullName>
    </recommendedName>
</protein>
<evidence type="ECO:0000313" key="2">
    <source>
        <dbReference type="Proteomes" id="UP001501116"/>
    </source>
</evidence>
<dbReference type="Proteomes" id="UP001501116">
    <property type="component" value="Unassembled WGS sequence"/>
</dbReference>
<gene>
    <name evidence="1" type="ORF">GCM10009754_77020</name>
</gene>
<reference evidence="2" key="1">
    <citation type="journal article" date="2019" name="Int. J. Syst. Evol. Microbiol.">
        <title>The Global Catalogue of Microorganisms (GCM) 10K type strain sequencing project: providing services to taxonomists for standard genome sequencing and annotation.</title>
        <authorList>
            <consortium name="The Broad Institute Genomics Platform"/>
            <consortium name="The Broad Institute Genome Sequencing Center for Infectious Disease"/>
            <person name="Wu L."/>
            <person name="Ma J."/>
        </authorList>
    </citation>
    <scope>NUCLEOTIDE SEQUENCE [LARGE SCALE GENOMIC DNA]</scope>
    <source>
        <strain evidence="2">JCM 14545</strain>
    </source>
</reference>
<evidence type="ECO:0008006" key="3">
    <source>
        <dbReference type="Google" id="ProtNLM"/>
    </source>
</evidence>
<comment type="caution">
    <text evidence="1">The sequence shown here is derived from an EMBL/GenBank/DDBJ whole genome shotgun (WGS) entry which is preliminary data.</text>
</comment>
<sequence length="101" mass="10962">MGGQAAAAPADATLFNLCNNGVGDYVVAAVFPDSGGFSSPMVFANSCWKGQRYRGENYYLHVTSTNNSGSFDDGRNYTNNSDFTDVSTQGSFLDFQYRKNN</sequence>
<name>A0ABP5DWH3_9PSEU</name>
<evidence type="ECO:0000313" key="1">
    <source>
        <dbReference type="EMBL" id="GAA1987534.1"/>
    </source>
</evidence>
<keyword evidence="2" id="KW-1185">Reference proteome</keyword>
<dbReference type="EMBL" id="BAAANN010000046">
    <property type="protein sequence ID" value="GAA1987534.1"/>
    <property type="molecule type" value="Genomic_DNA"/>
</dbReference>
<accession>A0ABP5DWH3</accession>
<proteinExistence type="predicted"/>